<protein>
    <submittedName>
        <fullName evidence="1">Uncharacterized protein</fullName>
    </submittedName>
</protein>
<dbReference type="Proteomes" id="UP000685013">
    <property type="component" value="Chromosome 2"/>
</dbReference>
<sequence length="92" mass="10511">MGKFERSYMDRFGLELTRTDSELGWLCHLACHDLIVHDGGLIHLDLDHVGPDRAFLDVVSQMGNHSKVRSIVVELTYTLNSLSYQVFDLFSK</sequence>
<evidence type="ECO:0000313" key="1">
    <source>
        <dbReference type="EMBL" id="KAG6605186.1"/>
    </source>
</evidence>
<organism evidence="1 2">
    <name type="scientific">Cucurbita argyrosperma subsp. sororia</name>
    <dbReference type="NCBI Taxonomy" id="37648"/>
    <lineage>
        <taxon>Eukaryota</taxon>
        <taxon>Viridiplantae</taxon>
        <taxon>Streptophyta</taxon>
        <taxon>Embryophyta</taxon>
        <taxon>Tracheophyta</taxon>
        <taxon>Spermatophyta</taxon>
        <taxon>Magnoliopsida</taxon>
        <taxon>eudicotyledons</taxon>
        <taxon>Gunneridae</taxon>
        <taxon>Pentapetalae</taxon>
        <taxon>rosids</taxon>
        <taxon>fabids</taxon>
        <taxon>Cucurbitales</taxon>
        <taxon>Cucurbitaceae</taxon>
        <taxon>Cucurbiteae</taxon>
        <taxon>Cucurbita</taxon>
    </lineage>
</organism>
<comment type="caution">
    <text evidence="1">The sequence shown here is derived from an EMBL/GenBank/DDBJ whole genome shotgun (WGS) entry which is preliminary data.</text>
</comment>
<gene>
    <name evidence="1" type="ORF">SDJN03_02503</name>
</gene>
<dbReference type="AlphaFoldDB" id="A0AAV6NYX5"/>
<dbReference type="EMBL" id="JAGKQH010000002">
    <property type="protein sequence ID" value="KAG6605186.1"/>
    <property type="molecule type" value="Genomic_DNA"/>
</dbReference>
<accession>A0AAV6NYX5</accession>
<name>A0AAV6NYX5_9ROSI</name>
<evidence type="ECO:0000313" key="2">
    <source>
        <dbReference type="Proteomes" id="UP000685013"/>
    </source>
</evidence>
<keyword evidence="2" id="KW-1185">Reference proteome</keyword>
<proteinExistence type="predicted"/>
<reference evidence="1 2" key="1">
    <citation type="journal article" date="2021" name="Hortic Res">
        <title>The domestication of Cucurbita argyrosperma as revealed by the genome of its wild relative.</title>
        <authorList>
            <person name="Barrera-Redondo J."/>
            <person name="Sanchez-de la Vega G."/>
            <person name="Aguirre-Liguori J.A."/>
            <person name="Castellanos-Morales G."/>
            <person name="Gutierrez-Guerrero Y.T."/>
            <person name="Aguirre-Dugua X."/>
            <person name="Aguirre-Planter E."/>
            <person name="Tenaillon M.I."/>
            <person name="Lira-Saade R."/>
            <person name="Eguiarte L.E."/>
        </authorList>
    </citation>
    <scope>NUCLEOTIDE SEQUENCE [LARGE SCALE GENOMIC DNA]</scope>
    <source>
        <strain evidence="1">JBR-2021</strain>
    </source>
</reference>
<feature type="non-terminal residue" evidence="1">
    <location>
        <position position="1"/>
    </location>
</feature>